<dbReference type="RefSeq" id="WP_126781758.1">
    <property type="nucleotide sequence ID" value="NZ_PIQC01000005.1"/>
</dbReference>
<dbReference type="GO" id="GO:0016779">
    <property type="term" value="F:nucleotidyltransferase activity"/>
    <property type="evidence" value="ECO:0007669"/>
    <property type="project" value="TreeGrafter"/>
</dbReference>
<gene>
    <name evidence="3" type="ORF">CWI78_07405</name>
</gene>
<comment type="caution">
    <text evidence="3">The sequence shown here is derived from an EMBL/GenBank/DDBJ whole genome shotgun (WGS) entry which is preliminary data.</text>
</comment>
<accession>A0A432YYT7</accession>
<dbReference type="PANTHER" id="PTHR10953:SF240">
    <property type="entry name" value="SULFUR CARRIER PROTEIN THIS ADENYLYLTRANSFERASE"/>
    <property type="match status" value="1"/>
</dbReference>
<dbReference type="GO" id="GO:0004792">
    <property type="term" value="F:thiosulfate-cyanide sulfurtransferase activity"/>
    <property type="evidence" value="ECO:0007669"/>
    <property type="project" value="TreeGrafter"/>
</dbReference>
<evidence type="ECO:0000259" key="2">
    <source>
        <dbReference type="Pfam" id="PF00899"/>
    </source>
</evidence>
<dbReference type="GO" id="GO:0008641">
    <property type="term" value="F:ubiquitin-like modifier activating enzyme activity"/>
    <property type="evidence" value="ECO:0007669"/>
    <property type="project" value="InterPro"/>
</dbReference>
<dbReference type="GO" id="GO:0005829">
    <property type="term" value="C:cytosol"/>
    <property type="evidence" value="ECO:0007669"/>
    <property type="project" value="TreeGrafter"/>
</dbReference>
<organism evidence="3 4">
    <name type="scientific">Idiomarina ramblicola</name>
    <dbReference type="NCBI Taxonomy" id="263724"/>
    <lineage>
        <taxon>Bacteria</taxon>
        <taxon>Pseudomonadati</taxon>
        <taxon>Pseudomonadota</taxon>
        <taxon>Gammaproteobacteria</taxon>
        <taxon>Alteromonadales</taxon>
        <taxon>Idiomarinaceae</taxon>
        <taxon>Idiomarina</taxon>
    </lineage>
</organism>
<evidence type="ECO:0000313" key="4">
    <source>
        <dbReference type="Proteomes" id="UP000288058"/>
    </source>
</evidence>
<keyword evidence="4" id="KW-1185">Reference proteome</keyword>
<evidence type="ECO:0000313" key="3">
    <source>
        <dbReference type="EMBL" id="RUO68737.1"/>
    </source>
</evidence>
<dbReference type="InterPro" id="IPR000594">
    <property type="entry name" value="ThiF_NAD_FAD-bd"/>
</dbReference>
<dbReference type="CDD" id="cd00757">
    <property type="entry name" value="ThiF_MoeB_HesA_family"/>
    <property type="match status" value="1"/>
</dbReference>
<comment type="similarity">
    <text evidence="1">Belongs to the HesA/MoeB/ThiF family.</text>
</comment>
<feature type="domain" description="THIF-type NAD/FAD binding fold" evidence="2">
    <location>
        <begin position="10"/>
        <end position="243"/>
    </location>
</feature>
<dbReference type="Pfam" id="PF00899">
    <property type="entry name" value="ThiF"/>
    <property type="match status" value="1"/>
</dbReference>
<dbReference type="SUPFAM" id="SSF69572">
    <property type="entry name" value="Activating enzymes of the ubiquitin-like proteins"/>
    <property type="match status" value="1"/>
</dbReference>
<reference evidence="4" key="1">
    <citation type="journal article" date="2018" name="Front. Microbiol.">
        <title>Genome-Based Analysis Reveals the Taxonomy and Diversity of the Family Idiomarinaceae.</title>
        <authorList>
            <person name="Liu Y."/>
            <person name="Lai Q."/>
            <person name="Shao Z."/>
        </authorList>
    </citation>
    <scope>NUCLEOTIDE SEQUENCE [LARGE SCALE GENOMIC DNA]</scope>
    <source>
        <strain evidence="4">R22</strain>
    </source>
</reference>
<dbReference type="PANTHER" id="PTHR10953">
    <property type="entry name" value="UBIQUITIN-ACTIVATING ENZYME E1"/>
    <property type="match status" value="1"/>
</dbReference>
<proteinExistence type="inferred from homology"/>
<name>A0A432YYT7_9GAMM</name>
<sequence>MLSNEQLLRYSSNLLMKEIGEAGQQRLLKSHVLIIGLGGLGCPASQYLASSGVGKITLVDHDTVSLSNLQRQTLYSSDDIGLSKARQADHSLSRLNPDVRITALEEKAYEENLDALVEQAGLVLDCTDNRETRYLINQSCYRLNTPLISAAARGFNGQLIALNPEHSHGCYQCLYPDDVNEPLNCSNAGIAAPVVGIMGSSQTLQAINYFTGHKLAWGYLHTFNGLSQNWQQLYLPRAASCPVCGGQNAHSS</sequence>
<dbReference type="EMBL" id="PIQC01000005">
    <property type="protein sequence ID" value="RUO68737.1"/>
    <property type="molecule type" value="Genomic_DNA"/>
</dbReference>
<dbReference type="GO" id="GO:0008146">
    <property type="term" value="F:sulfotransferase activity"/>
    <property type="evidence" value="ECO:0007669"/>
    <property type="project" value="TreeGrafter"/>
</dbReference>
<dbReference type="FunFam" id="3.40.50.720:FF:000080">
    <property type="entry name" value="Thiazole biosynthesis adenylyltransferase ThiF"/>
    <property type="match status" value="1"/>
</dbReference>
<protein>
    <submittedName>
        <fullName evidence="3">Molybdopterin biosynthesis protein MoeB</fullName>
    </submittedName>
</protein>
<dbReference type="Gene3D" id="3.40.50.720">
    <property type="entry name" value="NAD(P)-binding Rossmann-like Domain"/>
    <property type="match status" value="1"/>
</dbReference>
<dbReference type="Proteomes" id="UP000288058">
    <property type="component" value="Unassembled WGS sequence"/>
</dbReference>
<dbReference type="AlphaFoldDB" id="A0A432YYT7"/>
<dbReference type="InterPro" id="IPR045886">
    <property type="entry name" value="ThiF/MoeB/HesA"/>
</dbReference>
<dbReference type="InterPro" id="IPR035985">
    <property type="entry name" value="Ubiquitin-activating_enz"/>
</dbReference>
<evidence type="ECO:0000256" key="1">
    <source>
        <dbReference type="ARBA" id="ARBA00009919"/>
    </source>
</evidence>
<dbReference type="OrthoDB" id="9804286at2"/>